<dbReference type="GO" id="GO:0016740">
    <property type="term" value="F:transferase activity"/>
    <property type="evidence" value="ECO:0007669"/>
    <property type="project" value="UniProtKB-KW"/>
</dbReference>
<dbReference type="PANTHER" id="PTHR42957">
    <property type="entry name" value="HELICASE MJ1565-RELATED"/>
    <property type="match status" value="1"/>
</dbReference>
<dbReference type="InterPro" id="IPR008571">
    <property type="entry name" value="HerA-like"/>
</dbReference>
<comment type="similarity">
    <text evidence="1">Belongs to the HerA family.</text>
</comment>
<dbReference type="SUPFAM" id="SSF52540">
    <property type="entry name" value="P-loop containing nucleoside triphosphate hydrolases"/>
    <property type="match status" value="1"/>
</dbReference>
<dbReference type="PANTHER" id="PTHR42957:SF1">
    <property type="entry name" value="HELICASE MJ1565-RELATED"/>
    <property type="match status" value="1"/>
</dbReference>
<comment type="catalytic activity">
    <reaction evidence="2">
        <text>Couples ATP hydrolysis with the unwinding of duplex DNA by translocating in the 3'-5' direction.</text>
        <dbReference type="EC" id="5.6.2.4"/>
    </reaction>
</comment>
<dbReference type="InterPro" id="IPR002789">
    <property type="entry name" value="HerA_central"/>
</dbReference>
<feature type="non-terminal residue" evidence="6">
    <location>
        <position position="418"/>
    </location>
</feature>
<evidence type="ECO:0000256" key="3">
    <source>
        <dbReference type="ARBA" id="ARBA00048954"/>
    </source>
</evidence>
<comment type="caution">
    <text evidence="6">The sequence shown here is derived from an EMBL/GenBank/DDBJ whole genome shotgun (WGS) entry which is preliminary data.</text>
</comment>
<evidence type="ECO:0000256" key="2">
    <source>
        <dbReference type="ARBA" id="ARBA00034617"/>
    </source>
</evidence>
<dbReference type="Pfam" id="PF01935">
    <property type="entry name" value="DUF87"/>
    <property type="match status" value="1"/>
</dbReference>
<evidence type="ECO:0000259" key="5">
    <source>
        <dbReference type="Pfam" id="PF01935"/>
    </source>
</evidence>
<organism evidence="6 7">
    <name type="scientific">Candidatus Methanoperedens nitratireducens</name>
    <dbReference type="NCBI Taxonomy" id="1392998"/>
    <lineage>
        <taxon>Archaea</taxon>
        <taxon>Methanobacteriati</taxon>
        <taxon>Methanobacteriota</taxon>
        <taxon>Stenosarchaea group</taxon>
        <taxon>Methanomicrobia</taxon>
        <taxon>Methanosarcinales</taxon>
        <taxon>ANME-2 cluster</taxon>
        <taxon>Candidatus Methanoperedentaceae</taxon>
        <taxon>Candidatus Methanoperedens</taxon>
    </lineage>
</organism>
<accession>A0A0P7ZAB3</accession>
<proteinExistence type="inferred from homology"/>
<evidence type="ECO:0000313" key="7">
    <source>
        <dbReference type="Proteomes" id="UP000050360"/>
    </source>
</evidence>
<comment type="catalytic activity">
    <reaction evidence="4">
        <text>ATP + H2O = ADP + phosphate + H(+)</text>
        <dbReference type="Rhea" id="RHEA:13065"/>
        <dbReference type="ChEBI" id="CHEBI:15377"/>
        <dbReference type="ChEBI" id="CHEBI:15378"/>
        <dbReference type="ChEBI" id="CHEBI:30616"/>
        <dbReference type="ChEBI" id="CHEBI:43474"/>
        <dbReference type="ChEBI" id="CHEBI:456216"/>
        <dbReference type="EC" id="5.6.2.4"/>
    </reaction>
</comment>
<dbReference type="GO" id="GO:0043138">
    <property type="term" value="F:3'-5' DNA helicase activity"/>
    <property type="evidence" value="ECO:0007669"/>
    <property type="project" value="UniProtKB-EC"/>
</dbReference>
<dbReference type="Gene3D" id="3.40.50.300">
    <property type="entry name" value="P-loop containing nucleotide triphosphate hydrolases"/>
    <property type="match status" value="2"/>
</dbReference>
<comment type="catalytic activity">
    <reaction evidence="3">
        <text>ATP + H2O = ADP + phosphate + H(+)</text>
        <dbReference type="Rhea" id="RHEA:13065"/>
        <dbReference type="ChEBI" id="CHEBI:15377"/>
        <dbReference type="ChEBI" id="CHEBI:15378"/>
        <dbReference type="ChEBI" id="CHEBI:30616"/>
        <dbReference type="ChEBI" id="CHEBI:43474"/>
        <dbReference type="ChEBI" id="CHEBI:456216"/>
        <dbReference type="EC" id="5.6.2.3"/>
    </reaction>
</comment>
<protein>
    <submittedName>
        <fullName evidence="6">Nucleotidyltransferase</fullName>
    </submittedName>
</protein>
<name>A0A0P7ZAB3_9EURY</name>
<evidence type="ECO:0000256" key="1">
    <source>
        <dbReference type="ARBA" id="ARBA00007816"/>
    </source>
</evidence>
<evidence type="ECO:0000313" key="6">
    <source>
        <dbReference type="EMBL" id="KPQ41420.1"/>
    </source>
</evidence>
<sequence length="418" mass="47199">MNSEDKIISQDLRNSGVTHKQYVIGRRDTDTDTGTLNVGRYLALDKSMGSKVQMDALRPHAILICGKRGYGKSYTMGTLIEELAALPENVNIASLVIDTMGIFWTMRHPNTKEKDILSKWGLSPVSTDIELYVPEGSIGHYEKMHIDVKPFSIPPSELSGYDWCSLFGLDPISPMGVFIMKTIEDIKENAQEISLKTIMDFVKKDKEQDTTLRNAANNYFRSAISWGIFHEKGIIFSDIIRKGKVIVLDLSSIDNQNIKAIAVKILGSKIYHESIRSRRIYEQRKMGESPDEEGIPMVWMFVDEAHLFLPRDARTPATDILVTEWLRQGRQPGLSIIFATQRPAALHPDVMSQSDIIICHRLTAQDDITALEAVRPTYMREGIGDSLRKMGTEKGVAFIVDDNSESAHVVRMRPRKSW</sequence>
<dbReference type="Proteomes" id="UP000050360">
    <property type="component" value="Unassembled WGS sequence"/>
</dbReference>
<keyword evidence="6" id="KW-0808">Transferase</keyword>
<reference evidence="6 7" key="1">
    <citation type="submission" date="2015-09" db="EMBL/GenBank/DDBJ databases">
        <title>A metagenomics-based metabolic model of nitrate-dependent anaerobic oxidation of methane by Methanoperedens-like archaea.</title>
        <authorList>
            <person name="Arshad A."/>
            <person name="Speth D.R."/>
            <person name="De Graaf R.M."/>
            <person name="Op Den Camp H.J."/>
            <person name="Jetten M.S."/>
            <person name="Welte C.U."/>
        </authorList>
    </citation>
    <scope>NUCLEOTIDE SEQUENCE [LARGE SCALE GENOMIC DNA]</scope>
</reference>
<evidence type="ECO:0000256" key="4">
    <source>
        <dbReference type="ARBA" id="ARBA00048988"/>
    </source>
</evidence>
<dbReference type="InterPro" id="IPR027417">
    <property type="entry name" value="P-loop_NTPase"/>
</dbReference>
<feature type="domain" description="Helicase HerA central" evidence="5">
    <location>
        <begin position="52"/>
        <end position="266"/>
    </location>
</feature>
<dbReference type="GO" id="GO:0043139">
    <property type="term" value="F:5'-3' DNA helicase activity"/>
    <property type="evidence" value="ECO:0007669"/>
    <property type="project" value="UniProtKB-EC"/>
</dbReference>
<dbReference type="EMBL" id="LKCM01000363">
    <property type="protein sequence ID" value="KPQ41420.1"/>
    <property type="molecule type" value="Genomic_DNA"/>
</dbReference>
<dbReference type="AlphaFoldDB" id="A0A0P7ZAB3"/>
<gene>
    <name evidence="6" type="ORF">MPEBLZ_04030</name>
</gene>